<dbReference type="GO" id="GO:0009159">
    <property type="term" value="P:deoxyribonucleoside monophosphate catabolic process"/>
    <property type="evidence" value="ECO:0007669"/>
    <property type="project" value="TreeGrafter"/>
</dbReference>
<dbReference type="RefSeq" id="WP_142086158.1">
    <property type="nucleotide sequence ID" value="NZ_SZUV01000001.1"/>
</dbReference>
<dbReference type="InterPro" id="IPR007710">
    <property type="entry name" value="Nucleoside_deoxyribTrfase"/>
</dbReference>
<sequence>MTQKKPKNVSKRKQIYIAGPDVFSLDWPDFARRVSATCERLNFEPLFPIPPEQNLDQMDMPGSTRVGSLSDADKIYRQCVAQIKKADAVVANITPFRGLEPDAGTVFEIALAVAHGKPVVAYSRDVKAPSERLAEKATRTENGALLCVDGFIIERFNLPCNLMIAQACMYNMQGEDVEKALETVQQIFDGLCF</sequence>
<protein>
    <recommendedName>
        <fullName evidence="3">Nucleoside 2-deoxyribosyltransferase</fullName>
    </recommendedName>
</protein>
<dbReference type="AlphaFoldDB" id="A0A543Q1W2"/>
<dbReference type="SUPFAM" id="SSF52309">
    <property type="entry name" value="N-(deoxy)ribosyltransferase-like"/>
    <property type="match status" value="1"/>
</dbReference>
<evidence type="ECO:0000313" key="1">
    <source>
        <dbReference type="EMBL" id="TQN50311.1"/>
    </source>
</evidence>
<dbReference type="GO" id="GO:0070694">
    <property type="term" value="F:5-hydroxymethyl-dUMP N-hydrolase activity"/>
    <property type="evidence" value="ECO:0007669"/>
    <property type="project" value="TreeGrafter"/>
</dbReference>
<dbReference type="InterPro" id="IPR051239">
    <property type="entry name" value="2'-dNMP_N-hydrolase"/>
</dbReference>
<organism evidence="1 2">
    <name type="scientific">Acidithiobacillus thiooxidans ATCC 19377</name>
    <dbReference type="NCBI Taxonomy" id="637390"/>
    <lineage>
        <taxon>Bacteria</taxon>
        <taxon>Pseudomonadati</taxon>
        <taxon>Pseudomonadota</taxon>
        <taxon>Acidithiobacillia</taxon>
        <taxon>Acidithiobacillales</taxon>
        <taxon>Acidithiobacillaceae</taxon>
        <taxon>Acidithiobacillus</taxon>
    </lineage>
</organism>
<dbReference type="Gene3D" id="3.40.50.450">
    <property type="match status" value="1"/>
</dbReference>
<proteinExistence type="predicted"/>
<comment type="caution">
    <text evidence="1">The sequence shown here is derived from an EMBL/GenBank/DDBJ whole genome shotgun (WGS) entry which is preliminary data.</text>
</comment>
<evidence type="ECO:0000313" key="2">
    <source>
        <dbReference type="Proteomes" id="UP000315403"/>
    </source>
</evidence>
<accession>A0A543Q1W2</accession>
<dbReference type="Pfam" id="PF05014">
    <property type="entry name" value="Nuc_deoxyrib_tr"/>
    <property type="match status" value="1"/>
</dbReference>
<dbReference type="PANTHER" id="PTHR15364">
    <property type="entry name" value="2'-DEOXYNUCLEOSIDE 5'-PHOSPHATE N-HYDROLASE 1"/>
    <property type="match status" value="1"/>
</dbReference>
<reference evidence="1 2" key="1">
    <citation type="submission" date="2019-03" db="EMBL/GenBank/DDBJ databases">
        <title>New insights into Acidothiobacillus thiooxidans sulfur metabolism through coupled gene expression, solution geochemistry, microscopy and spectroscopy analyses.</title>
        <authorList>
            <person name="Camacho D."/>
            <person name="Frazao R."/>
            <person name="Fouillen A."/>
            <person name="Nanci A."/>
            <person name="Lang B.F."/>
            <person name="Apte S.C."/>
            <person name="Baron C."/>
            <person name="Warren L.A."/>
        </authorList>
    </citation>
    <scope>NUCLEOTIDE SEQUENCE [LARGE SCALE GENOMIC DNA]</scope>
    <source>
        <strain evidence="1 2">ATCC 19377</strain>
    </source>
</reference>
<dbReference type="PANTHER" id="PTHR15364:SF0">
    <property type="entry name" value="2'-DEOXYNUCLEOSIDE 5'-PHOSPHATE N-HYDROLASE 1"/>
    <property type="match status" value="1"/>
</dbReference>
<dbReference type="EMBL" id="SZUV01000001">
    <property type="protein sequence ID" value="TQN50311.1"/>
    <property type="molecule type" value="Genomic_DNA"/>
</dbReference>
<gene>
    <name evidence="1" type="ORF">DLNHIDIE_00164</name>
</gene>
<dbReference type="Proteomes" id="UP000315403">
    <property type="component" value="Unassembled WGS sequence"/>
</dbReference>
<evidence type="ECO:0008006" key="3">
    <source>
        <dbReference type="Google" id="ProtNLM"/>
    </source>
</evidence>
<name>A0A543Q1W2_ACITH</name>